<protein>
    <submittedName>
        <fullName evidence="2">Uncharacterized protein</fullName>
    </submittedName>
</protein>
<feature type="region of interest" description="Disordered" evidence="1">
    <location>
        <begin position="161"/>
        <end position="206"/>
    </location>
</feature>
<accession>A0A5B7I6T2</accession>
<evidence type="ECO:0000313" key="2">
    <source>
        <dbReference type="EMBL" id="MPC80230.1"/>
    </source>
</evidence>
<evidence type="ECO:0000256" key="1">
    <source>
        <dbReference type="SAM" id="MobiDB-lite"/>
    </source>
</evidence>
<gene>
    <name evidence="2" type="ORF">E2C01_074805</name>
</gene>
<sequence length="226" mass="24571">MTKYLGDAKMGFLWLSAAACGTCPTHPRQDRGQGRHLDRAVTVPAGGSCCPLPAPPRVHHVFCVATEGGLGFQGCLTAERPRAATPLPRMLLFGPSAVHCTKPQLYRACKRWAGGNVQNTVGGAVSAQQRNDTANHIRHKPRPAAGGASLLCPRLRLHHATPVPRTARRTHHNLNTQSPTDWPRPLGPPPAHVRTRHEGRDAQRRVESVCHLSRVDHVLRSAYPAT</sequence>
<reference evidence="2 3" key="1">
    <citation type="submission" date="2019-05" db="EMBL/GenBank/DDBJ databases">
        <title>Another draft genome of Portunus trituberculatus and its Hox gene families provides insights of decapod evolution.</title>
        <authorList>
            <person name="Jeong J.-H."/>
            <person name="Song I."/>
            <person name="Kim S."/>
            <person name="Choi T."/>
            <person name="Kim D."/>
            <person name="Ryu S."/>
            <person name="Kim W."/>
        </authorList>
    </citation>
    <scope>NUCLEOTIDE SEQUENCE [LARGE SCALE GENOMIC DNA]</scope>
    <source>
        <tissue evidence="2">Muscle</tissue>
    </source>
</reference>
<name>A0A5B7I6T2_PORTR</name>
<dbReference type="AlphaFoldDB" id="A0A5B7I6T2"/>
<organism evidence="2 3">
    <name type="scientific">Portunus trituberculatus</name>
    <name type="common">Swimming crab</name>
    <name type="synonym">Neptunus trituberculatus</name>
    <dbReference type="NCBI Taxonomy" id="210409"/>
    <lineage>
        <taxon>Eukaryota</taxon>
        <taxon>Metazoa</taxon>
        <taxon>Ecdysozoa</taxon>
        <taxon>Arthropoda</taxon>
        <taxon>Crustacea</taxon>
        <taxon>Multicrustacea</taxon>
        <taxon>Malacostraca</taxon>
        <taxon>Eumalacostraca</taxon>
        <taxon>Eucarida</taxon>
        <taxon>Decapoda</taxon>
        <taxon>Pleocyemata</taxon>
        <taxon>Brachyura</taxon>
        <taxon>Eubrachyura</taxon>
        <taxon>Portunoidea</taxon>
        <taxon>Portunidae</taxon>
        <taxon>Portuninae</taxon>
        <taxon>Portunus</taxon>
    </lineage>
</organism>
<dbReference type="Proteomes" id="UP000324222">
    <property type="component" value="Unassembled WGS sequence"/>
</dbReference>
<keyword evidence="3" id="KW-1185">Reference proteome</keyword>
<comment type="caution">
    <text evidence="2">The sequence shown here is derived from an EMBL/GenBank/DDBJ whole genome shotgun (WGS) entry which is preliminary data.</text>
</comment>
<proteinExistence type="predicted"/>
<dbReference type="EMBL" id="VSRR010053423">
    <property type="protein sequence ID" value="MPC80230.1"/>
    <property type="molecule type" value="Genomic_DNA"/>
</dbReference>
<evidence type="ECO:0000313" key="3">
    <source>
        <dbReference type="Proteomes" id="UP000324222"/>
    </source>
</evidence>
<dbReference type="PROSITE" id="PS51257">
    <property type="entry name" value="PROKAR_LIPOPROTEIN"/>
    <property type="match status" value="1"/>
</dbReference>
<feature type="compositionally biased region" description="Basic and acidic residues" evidence="1">
    <location>
        <begin position="196"/>
        <end position="206"/>
    </location>
</feature>